<keyword evidence="2" id="KW-0012">Acyltransferase</keyword>
<gene>
    <name evidence="2" type="ORF">FHU40_000480</name>
</gene>
<evidence type="ECO:0000259" key="1">
    <source>
        <dbReference type="PROSITE" id="PS51186"/>
    </source>
</evidence>
<dbReference type="Pfam" id="PF13527">
    <property type="entry name" value="Acetyltransf_9"/>
    <property type="match status" value="1"/>
</dbReference>
<comment type="caution">
    <text evidence="2">The sequence shown here is derived from an EMBL/GenBank/DDBJ whole genome shotgun (WGS) entry which is preliminary data.</text>
</comment>
<accession>A0A7W4VSQ1</accession>
<name>A0A7W4VSQ1_9ACTN</name>
<keyword evidence="2" id="KW-0808">Transferase</keyword>
<dbReference type="PROSITE" id="PS51186">
    <property type="entry name" value="GNAT"/>
    <property type="match status" value="1"/>
</dbReference>
<evidence type="ECO:0000313" key="3">
    <source>
        <dbReference type="Proteomes" id="UP000589626"/>
    </source>
</evidence>
<dbReference type="EMBL" id="JACHWR010000001">
    <property type="protein sequence ID" value="MBB3040679.1"/>
    <property type="molecule type" value="Genomic_DNA"/>
</dbReference>
<protein>
    <submittedName>
        <fullName evidence="2">Aminoglycoside 2'-N-acetyltransferase I</fullName>
        <ecNumber evidence="2">2.3.1.59</ecNumber>
    </submittedName>
</protein>
<dbReference type="GO" id="GO:0047921">
    <property type="term" value="F:aminoglycoside 2'-N-acetyltransferase activity"/>
    <property type="evidence" value="ECO:0007669"/>
    <property type="project" value="UniProtKB-EC"/>
</dbReference>
<feature type="domain" description="N-acetyltransferase" evidence="1">
    <location>
        <begin position="15"/>
        <end position="172"/>
    </location>
</feature>
<dbReference type="InterPro" id="IPR000182">
    <property type="entry name" value="GNAT_dom"/>
</dbReference>
<reference evidence="2 3" key="1">
    <citation type="submission" date="2020-08" db="EMBL/GenBank/DDBJ databases">
        <title>Sequencing the genomes of 1000 actinobacteria strains.</title>
        <authorList>
            <person name="Klenk H.-P."/>
        </authorList>
    </citation>
    <scope>NUCLEOTIDE SEQUENCE [LARGE SCALE GENOMIC DNA]</scope>
    <source>
        <strain evidence="2 3">DSM 105498</strain>
    </source>
</reference>
<dbReference type="Gene3D" id="3.40.630.30">
    <property type="match status" value="1"/>
</dbReference>
<keyword evidence="3" id="KW-1185">Reference proteome</keyword>
<proteinExistence type="predicted"/>
<evidence type="ECO:0000313" key="2">
    <source>
        <dbReference type="EMBL" id="MBB3040679.1"/>
    </source>
</evidence>
<dbReference type="SUPFAM" id="SSF55729">
    <property type="entry name" value="Acyl-CoA N-acyltransferases (Nat)"/>
    <property type="match status" value="1"/>
</dbReference>
<dbReference type="Proteomes" id="UP000589626">
    <property type="component" value="Unassembled WGS sequence"/>
</dbReference>
<dbReference type="RefSeq" id="WP_343057685.1">
    <property type="nucleotide sequence ID" value="NZ_JACHWR010000001.1"/>
</dbReference>
<sequence length="181" mass="18941">MGGPAATGVVTVRRCHTAELTPEERIAARALCDASFGDFADADWSHALGGMHVLVCDGGRLVAHGAVVLRRLVVDGAGLRCGYVEAVAVAADVRRAGHGARVMASIEELAPGYDLLALSASAAGVPLYESRDWARWRGPSSVATTRGVVPTPDDDGSLYVFGPGLDLDAPITCDWRDGDVW</sequence>
<dbReference type="InterPro" id="IPR016181">
    <property type="entry name" value="Acyl_CoA_acyltransferase"/>
</dbReference>
<dbReference type="EC" id="2.3.1.59" evidence="2"/>
<organism evidence="2 3">
    <name type="scientific">Nocardioides soli</name>
    <dbReference type="NCBI Taxonomy" id="1036020"/>
    <lineage>
        <taxon>Bacteria</taxon>
        <taxon>Bacillati</taxon>
        <taxon>Actinomycetota</taxon>
        <taxon>Actinomycetes</taxon>
        <taxon>Propionibacteriales</taxon>
        <taxon>Nocardioidaceae</taxon>
        <taxon>Nocardioides</taxon>
    </lineage>
</organism>
<dbReference type="AlphaFoldDB" id="A0A7W4VSQ1"/>